<dbReference type="Pfam" id="PF10418">
    <property type="entry name" value="DHODB_Fe-S_bind"/>
    <property type="match status" value="1"/>
</dbReference>
<dbReference type="InterPro" id="IPR037117">
    <property type="entry name" value="Dihydroorotate_DH_ele_sf"/>
</dbReference>
<dbReference type="Gene3D" id="2.40.30.10">
    <property type="entry name" value="Translation factors"/>
    <property type="match status" value="1"/>
</dbReference>
<evidence type="ECO:0000256" key="7">
    <source>
        <dbReference type="ARBA" id="ARBA00022975"/>
    </source>
</evidence>
<dbReference type="GO" id="GO:0046872">
    <property type="term" value="F:metal ion binding"/>
    <property type="evidence" value="ECO:0007669"/>
    <property type="project" value="UniProtKB-KW"/>
</dbReference>
<dbReference type="GO" id="GO:0051537">
    <property type="term" value="F:2 iron, 2 sulfur cluster binding"/>
    <property type="evidence" value="ECO:0007669"/>
    <property type="project" value="UniProtKB-KW"/>
</dbReference>
<dbReference type="Pfam" id="PF00175">
    <property type="entry name" value="NAD_binding_1"/>
    <property type="match status" value="1"/>
</dbReference>
<evidence type="ECO:0000256" key="12">
    <source>
        <dbReference type="PIRSR" id="PIRSR006816-1"/>
    </source>
</evidence>
<comment type="subunit">
    <text evidence="11">Heterotetramer of 2 PyrK and 2 PyrD type B subunits.</text>
</comment>
<dbReference type="GO" id="GO:0009055">
    <property type="term" value="F:electron transfer activity"/>
    <property type="evidence" value="ECO:0007669"/>
    <property type="project" value="UniProtKB-UniRule"/>
</dbReference>
<comment type="similarity">
    <text evidence="1 11">Belongs to the PyrK family.</text>
</comment>
<evidence type="ECO:0000256" key="11">
    <source>
        <dbReference type="HAMAP-Rule" id="MF_01211"/>
    </source>
</evidence>
<dbReference type="SUPFAM" id="SSF63380">
    <property type="entry name" value="Riboflavin synthase domain-like"/>
    <property type="match status" value="1"/>
</dbReference>
<comment type="pathway">
    <text evidence="11">Pyrimidine metabolism; UMP biosynthesis via de novo pathway; orotate from (S)-dihydroorotate (NAD(+) route): step 1/1.</text>
</comment>
<keyword evidence="7 11" id="KW-0665">Pyrimidine biosynthesis</keyword>
<dbReference type="InterPro" id="IPR017927">
    <property type="entry name" value="FAD-bd_FR_type"/>
</dbReference>
<dbReference type="PANTHER" id="PTHR43513:SF3">
    <property type="entry name" value="DIHYDROOROTATE DEHYDROGENASE B (NAD(+)), ELECTRON TRANSFER SUBUNIT-RELATED"/>
    <property type="match status" value="1"/>
</dbReference>
<dbReference type="InterPro" id="IPR012165">
    <property type="entry name" value="Cyt_c3_hydrogenase_gsu"/>
</dbReference>
<evidence type="ECO:0000256" key="1">
    <source>
        <dbReference type="ARBA" id="ARBA00006422"/>
    </source>
</evidence>
<dbReference type="Proteomes" id="UP000019482">
    <property type="component" value="Unassembled WGS sequence"/>
</dbReference>
<dbReference type="GO" id="GO:0044205">
    <property type="term" value="P:'de novo' UMP biosynthetic process"/>
    <property type="evidence" value="ECO:0007669"/>
    <property type="project" value="UniProtKB-UniRule"/>
</dbReference>
<dbReference type="EMBL" id="CBXI010000044">
    <property type="protein sequence ID" value="CDL92928.1"/>
    <property type="molecule type" value="Genomic_DNA"/>
</dbReference>
<feature type="binding site" evidence="11 13">
    <location>
        <position position="225"/>
    </location>
    <ligand>
        <name>[2Fe-2S] cluster</name>
        <dbReference type="ChEBI" id="CHEBI:190135"/>
    </ligand>
</feature>
<dbReference type="Gene3D" id="2.10.240.10">
    <property type="entry name" value="Dihydroorotate dehydrogenase, electron transfer subunit"/>
    <property type="match status" value="1"/>
</dbReference>
<feature type="binding site" evidence="11 13">
    <location>
        <position position="228"/>
    </location>
    <ligand>
        <name>[2Fe-2S] cluster</name>
        <dbReference type="ChEBI" id="CHEBI:190135"/>
    </ligand>
</feature>
<keyword evidence="9 11" id="KW-0408">Iron</keyword>
<evidence type="ECO:0000256" key="5">
    <source>
        <dbReference type="ARBA" id="ARBA00022723"/>
    </source>
</evidence>
<evidence type="ECO:0000256" key="13">
    <source>
        <dbReference type="PIRSR" id="PIRSR006816-2"/>
    </source>
</evidence>
<evidence type="ECO:0000313" key="16">
    <source>
        <dbReference type="Proteomes" id="UP000019482"/>
    </source>
</evidence>
<proteinExistence type="inferred from homology"/>
<dbReference type="Gene3D" id="3.40.50.80">
    <property type="entry name" value="Nucleotide-binding domain of ferredoxin-NADP reductase (FNR) module"/>
    <property type="match status" value="1"/>
</dbReference>
<sequence length="253" mass="28489">MEDKLEYIACRVDKNTKIKDNIYEIEFKGNFNGKPGQFYMLRSWNMYPLLSRPISICYLDENKITFLYQVVGNGTKKLSLLHQGDEVKLTGPLGNGFDIDKMNGKISIVSGGIGIAPMLYLVKNIKETLNKGNIQIDLYAGFKKDTYILDRFEQFVDNIYYSVEVGKGEETVGYITDIFHPENYDMVLCCGPEPMMKKVVNMCGDKKVPLYVSMENHMACGVGACLVCTCKTKHGNKRTCCDGPVFSGEDLVL</sequence>
<dbReference type="GO" id="GO:0050660">
    <property type="term" value="F:flavin adenine dinucleotide binding"/>
    <property type="evidence" value="ECO:0007669"/>
    <property type="project" value="InterPro"/>
</dbReference>
<keyword evidence="10 11" id="KW-0411">Iron-sulfur</keyword>
<keyword evidence="6 11" id="KW-0274">FAD</keyword>
<evidence type="ECO:0000313" key="15">
    <source>
        <dbReference type="EMBL" id="CDL92928.1"/>
    </source>
</evidence>
<feature type="binding site" evidence="11 13">
    <location>
        <position position="220"/>
    </location>
    <ligand>
        <name>[2Fe-2S] cluster</name>
        <dbReference type="ChEBI" id="CHEBI:190135"/>
    </ligand>
</feature>
<evidence type="ECO:0000256" key="3">
    <source>
        <dbReference type="ARBA" id="ARBA00022630"/>
    </source>
</evidence>
<dbReference type="GO" id="GO:0016491">
    <property type="term" value="F:oxidoreductase activity"/>
    <property type="evidence" value="ECO:0007669"/>
    <property type="project" value="UniProtKB-KW"/>
</dbReference>
<dbReference type="AlphaFoldDB" id="W6N818"/>
<comment type="function">
    <text evidence="11">Responsible for channeling the electrons from the oxidation of dihydroorotate from the FMN redox center in the PyrD type B subunit to the ultimate electron acceptor NAD(+).</text>
</comment>
<dbReference type="PROSITE" id="PS51384">
    <property type="entry name" value="FAD_FR"/>
    <property type="match status" value="1"/>
</dbReference>
<comment type="cofactor">
    <cofactor evidence="13">
        <name>[2Fe-2S] cluster</name>
        <dbReference type="ChEBI" id="CHEBI:190135"/>
    </cofactor>
    <text evidence="13">Binds 1 [2Fe-2S] cluster per subunit.</text>
</comment>
<evidence type="ECO:0000256" key="8">
    <source>
        <dbReference type="ARBA" id="ARBA00022982"/>
    </source>
</evidence>
<gene>
    <name evidence="11" type="primary">pyrK</name>
    <name evidence="15" type="ORF">CTDIVETGP_2998</name>
</gene>
<organism evidence="15 16">
    <name type="scientific">Clostridium tyrobutyricum DIVETGP</name>
    <dbReference type="NCBI Taxonomy" id="1408889"/>
    <lineage>
        <taxon>Bacteria</taxon>
        <taxon>Bacillati</taxon>
        <taxon>Bacillota</taxon>
        <taxon>Clostridia</taxon>
        <taxon>Eubacteriales</taxon>
        <taxon>Clostridiaceae</taxon>
        <taxon>Clostridium</taxon>
    </lineage>
</organism>
<evidence type="ECO:0000256" key="2">
    <source>
        <dbReference type="ARBA" id="ARBA00022448"/>
    </source>
</evidence>
<keyword evidence="5 11" id="KW-0479">Metal-binding</keyword>
<protein>
    <recommendedName>
        <fullName evidence="11">Dihydroorotate dehydrogenase B (NAD(+)), electron transfer subunit</fullName>
    </recommendedName>
    <alternativeName>
        <fullName evidence="11">Dihydroorotate oxidase B, electron transfer subunit</fullName>
    </alternativeName>
</protein>
<dbReference type="InterPro" id="IPR023455">
    <property type="entry name" value="Dihydroorotate_DHASE_ETsu"/>
</dbReference>
<evidence type="ECO:0000259" key="14">
    <source>
        <dbReference type="PROSITE" id="PS51384"/>
    </source>
</evidence>
<dbReference type="PANTHER" id="PTHR43513">
    <property type="entry name" value="DIHYDROOROTATE DEHYDROGENASE B (NAD(+)), ELECTRON TRANSFER SUBUNIT"/>
    <property type="match status" value="1"/>
</dbReference>
<reference evidence="15 16" key="1">
    <citation type="journal article" date="2015" name="Genome Announc.">
        <title>Draft Genome Sequence of Clostridium tyrobutyricum Strain DIVETGP, Isolated from Cow's Milk for Grana Padano Production.</title>
        <authorList>
            <person name="Soggiu A."/>
            <person name="Piras C."/>
            <person name="Gaiarsa S."/>
            <person name="Sassera D."/>
            <person name="Roncada P."/>
            <person name="Bendixen E."/>
            <person name="Brasca M."/>
            <person name="Bonizzi L."/>
        </authorList>
    </citation>
    <scope>NUCLEOTIDE SEQUENCE [LARGE SCALE GENOMIC DNA]</scope>
    <source>
        <strain evidence="15 16">DIVETGP</strain>
    </source>
</reference>
<dbReference type="PIRSF" id="PIRSF006816">
    <property type="entry name" value="Cyc3_hyd_g"/>
    <property type="match status" value="1"/>
</dbReference>
<evidence type="ECO:0000256" key="9">
    <source>
        <dbReference type="ARBA" id="ARBA00023004"/>
    </source>
</evidence>
<feature type="domain" description="FAD-binding FR-type" evidence="14">
    <location>
        <begin position="5"/>
        <end position="99"/>
    </location>
</feature>
<keyword evidence="15" id="KW-0560">Oxidoreductase</keyword>
<dbReference type="SUPFAM" id="SSF52343">
    <property type="entry name" value="Ferredoxin reductase-like, C-terminal NADP-linked domain"/>
    <property type="match status" value="1"/>
</dbReference>
<evidence type="ECO:0000256" key="4">
    <source>
        <dbReference type="ARBA" id="ARBA00022714"/>
    </source>
</evidence>
<keyword evidence="16" id="KW-1185">Reference proteome</keyword>
<dbReference type="NCBIfam" id="NF000798">
    <property type="entry name" value="PRK00054.1-3"/>
    <property type="match status" value="1"/>
</dbReference>
<keyword evidence="4 11" id="KW-0001">2Fe-2S</keyword>
<dbReference type="OrthoDB" id="9789468at2"/>
<feature type="binding site" evidence="11 12">
    <location>
        <begin position="52"/>
        <end position="55"/>
    </location>
    <ligand>
        <name>FAD</name>
        <dbReference type="ChEBI" id="CHEBI:57692"/>
    </ligand>
</feature>
<comment type="caution">
    <text evidence="15">The sequence shown here is derived from an EMBL/GenBank/DDBJ whole genome shotgun (WGS) entry which is preliminary data.</text>
</comment>
<dbReference type="UniPathway" id="UPA00070">
    <property type="reaction ID" value="UER00945"/>
</dbReference>
<feature type="binding site" evidence="11 13">
    <location>
        <position position="240"/>
    </location>
    <ligand>
        <name>[2Fe-2S] cluster</name>
        <dbReference type="ChEBI" id="CHEBI:190135"/>
    </ligand>
</feature>
<comment type="cofactor">
    <cofactor evidence="11 12">
        <name>FAD</name>
        <dbReference type="ChEBI" id="CHEBI:57692"/>
    </cofactor>
    <text evidence="11 12">Binds 1 FAD per subunit.</text>
</comment>
<dbReference type="InterPro" id="IPR050353">
    <property type="entry name" value="PyrK_electron_transfer"/>
</dbReference>
<dbReference type="InterPro" id="IPR017938">
    <property type="entry name" value="Riboflavin_synthase-like_b-brl"/>
</dbReference>
<dbReference type="HAMAP" id="MF_01211">
    <property type="entry name" value="DHODB_Fe_S_bind"/>
    <property type="match status" value="1"/>
</dbReference>
<keyword evidence="3 11" id="KW-0285">Flavoprotein</keyword>
<dbReference type="InterPro" id="IPR019480">
    <property type="entry name" value="Dihydroorotate_DH_Fe-S-bd"/>
</dbReference>
<dbReference type="InterPro" id="IPR039261">
    <property type="entry name" value="FNR_nucleotide-bd"/>
</dbReference>
<comment type="cofactor">
    <cofactor evidence="11">
        <name>[2Fe-2S] cluster</name>
        <dbReference type="ChEBI" id="CHEBI:190135"/>
    </cofactor>
    <text evidence="11">Binds 1 [2Fe-2S] cluster per subunit.</text>
</comment>
<evidence type="ECO:0000256" key="10">
    <source>
        <dbReference type="ARBA" id="ARBA00023014"/>
    </source>
</evidence>
<keyword evidence="8 11" id="KW-0249">Electron transport</keyword>
<keyword evidence="2 11" id="KW-0813">Transport</keyword>
<feature type="binding site" evidence="11 12">
    <location>
        <begin position="74"/>
        <end position="75"/>
    </location>
    <ligand>
        <name>FAD</name>
        <dbReference type="ChEBI" id="CHEBI:57692"/>
    </ligand>
</feature>
<name>W6N818_CLOTY</name>
<dbReference type="CDD" id="cd06218">
    <property type="entry name" value="DHOD_e_trans"/>
    <property type="match status" value="1"/>
</dbReference>
<feature type="binding site" evidence="11 12">
    <location>
        <begin position="67"/>
        <end position="69"/>
    </location>
    <ligand>
        <name>FAD</name>
        <dbReference type="ChEBI" id="CHEBI:57692"/>
    </ligand>
</feature>
<evidence type="ECO:0000256" key="6">
    <source>
        <dbReference type="ARBA" id="ARBA00022827"/>
    </source>
</evidence>
<dbReference type="InterPro" id="IPR001433">
    <property type="entry name" value="OxRdtase_FAD/NAD-bd"/>
</dbReference>
<accession>W6N818</accession>